<name>A0A8C3G070_CHRPI</name>
<dbReference type="GO" id="GO:0005694">
    <property type="term" value="C:chromosome"/>
    <property type="evidence" value="ECO:0007669"/>
    <property type="project" value="UniProtKB-SubCell"/>
</dbReference>
<organism evidence="15 16">
    <name type="scientific">Chrysemys picta bellii</name>
    <name type="common">Western painted turtle</name>
    <name type="synonym">Emys bellii</name>
    <dbReference type="NCBI Taxonomy" id="8478"/>
    <lineage>
        <taxon>Eukaryota</taxon>
        <taxon>Metazoa</taxon>
        <taxon>Chordata</taxon>
        <taxon>Craniata</taxon>
        <taxon>Vertebrata</taxon>
        <taxon>Euteleostomi</taxon>
        <taxon>Archelosauria</taxon>
        <taxon>Testudinata</taxon>
        <taxon>Testudines</taxon>
        <taxon>Cryptodira</taxon>
        <taxon>Durocryptodira</taxon>
        <taxon>Testudinoidea</taxon>
        <taxon>Emydidae</taxon>
        <taxon>Chrysemys</taxon>
    </lineage>
</organism>
<keyword evidence="5" id="KW-0597">Phosphoprotein</keyword>
<comment type="similarity">
    <text evidence="3">Belongs to the rad17/RAD24 family.</text>
</comment>
<dbReference type="GO" id="GO:0005634">
    <property type="term" value="C:nucleus"/>
    <property type="evidence" value="ECO:0007669"/>
    <property type="project" value="UniProtKB-SubCell"/>
</dbReference>
<dbReference type="SUPFAM" id="SSF52540">
    <property type="entry name" value="P-loop containing nucleoside triphosphate hydrolases"/>
    <property type="match status" value="1"/>
</dbReference>
<evidence type="ECO:0000256" key="1">
    <source>
        <dbReference type="ARBA" id="ARBA00004123"/>
    </source>
</evidence>
<evidence type="ECO:0000256" key="5">
    <source>
        <dbReference type="ARBA" id="ARBA00022553"/>
    </source>
</evidence>
<evidence type="ECO:0000256" key="13">
    <source>
        <dbReference type="ARBA" id="ARBA00069645"/>
    </source>
</evidence>
<comment type="function">
    <text evidence="11">Essential for sustained cell growth, maintenance of chromosomal stability, and ATR-dependent checkpoint activation upon DNA damage. Has a weak ATPase activity required for binding to chromatin. Participates in the recruitment of the 9-1-1 (RAD1-RAD9-HUS1) complex and RHNO1 onto chromatin, and in CHEK1 activation. Involved in homologous recombination by mediating recruitment of the MRN complex to DNA damage sites. May also serve as a sensor of DNA replication progression.</text>
</comment>
<evidence type="ECO:0000256" key="14">
    <source>
        <dbReference type="SAM" id="MobiDB-lite"/>
    </source>
</evidence>
<evidence type="ECO:0000256" key="3">
    <source>
        <dbReference type="ARBA" id="ARBA00006168"/>
    </source>
</evidence>
<dbReference type="GeneTree" id="ENSGT00440000039046"/>
<dbReference type="GO" id="GO:0005524">
    <property type="term" value="F:ATP binding"/>
    <property type="evidence" value="ECO:0007669"/>
    <property type="project" value="UniProtKB-KW"/>
</dbReference>
<comment type="subunit">
    <text evidence="12">Part of a DNA-binding complex containing RFC2, RFC3, RFC4 and RFC5. Interacts with RAD1 and RAD9 within the 9-1-1 (RAD1-RAD9-HUS1) complex. Interacts with RAD9B, POLE, SNU13 and MCM7. DNA damage promotes interaction with ATR or ATM and disrupts interaction with the 9-1-1 (RAD1-RAD9-HUS1) complex. Interacts (when phosphorylated) with NBN; promoting recruitment of the MRN complex to DNA damage sites.</text>
</comment>
<evidence type="ECO:0000313" key="15">
    <source>
        <dbReference type="Ensembl" id="ENSCPBP00000014709.1"/>
    </source>
</evidence>
<dbReference type="FunFam" id="3.40.50.300:FF:000714">
    <property type="entry name" value="cell cycle checkpoint protein RAD17 isoform X1"/>
    <property type="match status" value="1"/>
</dbReference>
<dbReference type="PANTHER" id="PTHR12172">
    <property type="entry name" value="CELL CYCLE CHECKPOINT PROTEIN RAD17"/>
    <property type="match status" value="1"/>
</dbReference>
<dbReference type="GO" id="GO:0003682">
    <property type="term" value="F:chromatin binding"/>
    <property type="evidence" value="ECO:0007669"/>
    <property type="project" value="TreeGrafter"/>
</dbReference>
<evidence type="ECO:0000256" key="12">
    <source>
        <dbReference type="ARBA" id="ARBA00063479"/>
    </source>
</evidence>
<evidence type="ECO:0000256" key="10">
    <source>
        <dbReference type="ARBA" id="ARBA00023306"/>
    </source>
</evidence>
<evidence type="ECO:0000256" key="7">
    <source>
        <dbReference type="ARBA" id="ARBA00022763"/>
    </source>
</evidence>
<dbReference type="Gene3D" id="3.40.50.300">
    <property type="entry name" value="P-loop containing nucleotide triphosphate hydrolases"/>
    <property type="match status" value="1"/>
</dbReference>
<sequence length="642" mass="72513">MMSKNSSRRKIVPTKVTDWVAPSFEDFFGNTNILSSTLLVKSSGEANQHQKRKDHSSVPESSKNKVLARIKGKSSSIDHICDHSKQNQSQSQNEPWVDKYKPGTQNELAVHKKKIEEVESWLKAQIFQRQPKQGGSVLVLTGPPGCGKSATIQILAKEHHVQVQEWTNPISLDFRKEDFKDAFNYESSFQMLPSQAQTALFQDFLLRANKYNKLQMLGESTEADDKLILIEDMPNQFYRDRDSLHEILRRFVRTSRCPLVFIISDSLSGDSNQKLLFPKEIQEELCISSISFNPVAPTMMMKVLNRIATAEASMNGEKFAVPDKSSLELICKGCSGDIRSAINSLQFSSLKEYSSENNLWSRKKGKSTLKSNTEVSRTKKKKRADKTLENQEILAIGGKDASIFLFHALGKILYCKRESLSDSEFPRLPSHLSEYERDTLLVQPESRPTLREYSASVATRGVIHSNTARAFAHCQGGMGFRPFHKPQWFLINKKYQENCLAAKSLFSSFCLPPLCLQTQLLPFLAMLTNPMRNQAQIAFIQDVGRLPLKRHFGGLKLETLTDKDLGMPGFENIDEGDLSAMRPLEVFVQLEKNQINETEPDEFPLISSQASGSELPSSQPQPITAQAIMEEDELKIDEYDSD</sequence>
<keyword evidence="10" id="KW-0131">Cell cycle</keyword>
<evidence type="ECO:0000256" key="8">
    <source>
        <dbReference type="ARBA" id="ARBA00022840"/>
    </source>
</evidence>
<dbReference type="GO" id="GO:0033314">
    <property type="term" value="P:mitotic DNA replication checkpoint signaling"/>
    <property type="evidence" value="ECO:0007669"/>
    <property type="project" value="TreeGrafter"/>
</dbReference>
<protein>
    <recommendedName>
        <fullName evidence="13">Cell cycle checkpoint protein RAD17</fullName>
    </recommendedName>
</protein>
<dbReference type="Pfam" id="PF03215">
    <property type="entry name" value="Rad17"/>
    <property type="match status" value="1"/>
</dbReference>
<dbReference type="GO" id="GO:0000077">
    <property type="term" value="P:DNA damage checkpoint signaling"/>
    <property type="evidence" value="ECO:0007669"/>
    <property type="project" value="TreeGrafter"/>
</dbReference>
<proteinExistence type="inferred from homology"/>
<comment type="subcellular location">
    <subcellularLocation>
        <location evidence="2">Chromosome</location>
    </subcellularLocation>
    <subcellularLocation>
        <location evidence="1">Nucleus</location>
    </subcellularLocation>
</comment>
<evidence type="ECO:0000256" key="6">
    <source>
        <dbReference type="ARBA" id="ARBA00022741"/>
    </source>
</evidence>
<dbReference type="GO" id="GO:0003689">
    <property type="term" value="F:DNA clamp loader activity"/>
    <property type="evidence" value="ECO:0007669"/>
    <property type="project" value="TreeGrafter"/>
</dbReference>
<evidence type="ECO:0000256" key="2">
    <source>
        <dbReference type="ARBA" id="ARBA00004286"/>
    </source>
</evidence>
<keyword evidence="7" id="KW-0227">DNA damage</keyword>
<reference evidence="15" key="1">
    <citation type="submission" date="2025-08" db="UniProtKB">
        <authorList>
            <consortium name="Ensembl"/>
        </authorList>
    </citation>
    <scope>IDENTIFICATION</scope>
</reference>
<dbReference type="InterPro" id="IPR004582">
    <property type="entry name" value="Checkpoint_prot_Rad17_Rad24"/>
</dbReference>
<dbReference type="Proteomes" id="UP000694380">
    <property type="component" value="Unplaced"/>
</dbReference>
<dbReference type="GO" id="GO:0006281">
    <property type="term" value="P:DNA repair"/>
    <property type="evidence" value="ECO:0007669"/>
    <property type="project" value="InterPro"/>
</dbReference>
<keyword evidence="9" id="KW-0539">Nucleus</keyword>
<dbReference type="PANTHER" id="PTHR12172:SF0">
    <property type="entry name" value="CELL CYCLE CHECKPOINT PROTEIN RAD17"/>
    <property type="match status" value="1"/>
</dbReference>
<keyword evidence="6" id="KW-0547">Nucleotide-binding</keyword>
<keyword evidence="16" id="KW-1185">Reference proteome</keyword>
<feature type="region of interest" description="Disordered" evidence="14">
    <location>
        <begin position="44"/>
        <end position="69"/>
    </location>
</feature>
<evidence type="ECO:0000256" key="4">
    <source>
        <dbReference type="ARBA" id="ARBA00022454"/>
    </source>
</evidence>
<gene>
    <name evidence="15" type="primary">RAD17</name>
</gene>
<dbReference type="AlphaFoldDB" id="A0A8C3G070"/>
<dbReference type="Gene3D" id="1.10.8.60">
    <property type="match status" value="1"/>
</dbReference>
<evidence type="ECO:0000256" key="11">
    <source>
        <dbReference type="ARBA" id="ARBA00053607"/>
    </source>
</evidence>
<accession>A0A8C3G070</accession>
<dbReference type="InterPro" id="IPR027417">
    <property type="entry name" value="P-loop_NTPase"/>
</dbReference>
<keyword evidence="4" id="KW-0158">Chromosome</keyword>
<reference evidence="15" key="2">
    <citation type="submission" date="2025-09" db="UniProtKB">
        <authorList>
            <consortium name="Ensembl"/>
        </authorList>
    </citation>
    <scope>IDENTIFICATION</scope>
</reference>
<dbReference type="Ensembl" id="ENSCPBT00000017453.1">
    <property type="protein sequence ID" value="ENSCPBP00000014709.1"/>
    <property type="gene ID" value="ENSCPBG00000010919.1"/>
</dbReference>
<keyword evidence="8" id="KW-0067">ATP-binding</keyword>
<evidence type="ECO:0000313" key="16">
    <source>
        <dbReference type="Proteomes" id="UP000694380"/>
    </source>
</evidence>
<evidence type="ECO:0000256" key="9">
    <source>
        <dbReference type="ARBA" id="ARBA00023242"/>
    </source>
</evidence>